<evidence type="ECO:0008006" key="3">
    <source>
        <dbReference type="Google" id="ProtNLM"/>
    </source>
</evidence>
<dbReference type="OrthoDB" id="824130at2"/>
<dbReference type="EMBL" id="OCMT01000001">
    <property type="protein sequence ID" value="SOD11203.1"/>
    <property type="molecule type" value="Genomic_DNA"/>
</dbReference>
<evidence type="ECO:0000313" key="1">
    <source>
        <dbReference type="EMBL" id="SOD11203.1"/>
    </source>
</evidence>
<dbReference type="SUPFAM" id="SSF50242">
    <property type="entry name" value="TIMP-like"/>
    <property type="match status" value="1"/>
</dbReference>
<accession>A0A285ZNI0</accession>
<keyword evidence="2" id="KW-1185">Reference proteome</keyword>
<dbReference type="Proteomes" id="UP000219281">
    <property type="component" value="Unassembled WGS sequence"/>
</dbReference>
<dbReference type="InterPro" id="IPR008993">
    <property type="entry name" value="TIMP-like_OB-fold"/>
</dbReference>
<gene>
    <name evidence="1" type="ORF">SAMN06297358_0032</name>
</gene>
<organism evidence="1 2">
    <name type="scientific">Pedobacter xixiisoli</name>
    <dbReference type="NCBI Taxonomy" id="1476464"/>
    <lineage>
        <taxon>Bacteria</taxon>
        <taxon>Pseudomonadati</taxon>
        <taxon>Bacteroidota</taxon>
        <taxon>Sphingobacteriia</taxon>
        <taxon>Sphingobacteriales</taxon>
        <taxon>Sphingobacteriaceae</taxon>
        <taxon>Pedobacter</taxon>
    </lineage>
</organism>
<dbReference type="AlphaFoldDB" id="A0A285ZNI0"/>
<evidence type="ECO:0000313" key="2">
    <source>
        <dbReference type="Proteomes" id="UP000219281"/>
    </source>
</evidence>
<protein>
    <recommendedName>
        <fullName evidence="3">Tissue inhibitor of metalloproteinase</fullName>
    </recommendedName>
</protein>
<sequence>MQMIKRNWIRFWRNWAKSSFVEFLLNSSPWRMIKKTLCILLLAAAFSIPKAFACYCSESTITFPYQTADFVGVVKILKNYKNYPNTNEYYRADVEVLDLYKGKNLKHLYILGSNGVDSYNSCGTFIKEGEVRLIFGNFMKDKSISTYLCKSYKSPEEHYYKRDQVEEKLTLLKRFARKHTNKIPNEASIYIGDFKKTINKDSVNYTSLVGVELKNSGEIKKIFNLTKDNEQLRSALEKYFRNTFNWKRIKSMRENNTGDITLFFEVRPYKS</sequence>
<reference evidence="2" key="1">
    <citation type="submission" date="2017-09" db="EMBL/GenBank/DDBJ databases">
        <authorList>
            <person name="Varghese N."/>
            <person name="Submissions S."/>
        </authorList>
    </citation>
    <scope>NUCLEOTIDE SEQUENCE [LARGE SCALE GENOMIC DNA]</scope>
    <source>
        <strain evidence="2">CGMCC 1.12803</strain>
    </source>
</reference>
<name>A0A285ZNI0_9SPHI</name>
<dbReference type="Gene3D" id="2.40.50.120">
    <property type="match status" value="1"/>
</dbReference>
<proteinExistence type="predicted"/>